<feature type="active site" description="Nucleophile" evidence="12 13">
    <location>
        <position position="80"/>
    </location>
</feature>
<keyword evidence="15" id="KW-0808">Transferase</keyword>
<comment type="caution">
    <text evidence="15">The sequence shown here is derived from an EMBL/GenBank/DDBJ whole genome shotgun (WGS) entry which is preliminary data.</text>
</comment>
<dbReference type="PANTHER" id="PTHR42701:SF1">
    <property type="entry name" value="IMIDAZOLE GLYCEROL PHOSPHATE SYNTHASE SUBUNIT HISH"/>
    <property type="match status" value="1"/>
</dbReference>
<dbReference type="FunFam" id="3.40.50.880:FF:000009">
    <property type="entry name" value="Imidazole glycerol phosphate synthase subunit HisH"/>
    <property type="match status" value="1"/>
</dbReference>
<evidence type="ECO:0000256" key="7">
    <source>
        <dbReference type="ARBA" id="ARBA00022962"/>
    </source>
</evidence>
<comment type="function">
    <text evidence="12">IGPS catalyzes the conversion of PRFAR and glutamine to IGP, AICAR and glutamate. The HisH subunit catalyzes the hydrolysis of glutamine to glutamate and ammonia as part of the synthesis of IGP and AICAR. The resulting ammonia molecule is channeled to the active site of HisF.</text>
</comment>
<protein>
    <recommendedName>
        <fullName evidence="12">Imidazole glycerol phosphate synthase subunit HisH</fullName>
        <ecNumber evidence="12">4.3.2.10</ecNumber>
    </recommendedName>
    <alternativeName>
        <fullName evidence="12">IGP synthase glutaminase subunit</fullName>
        <ecNumber evidence="12">3.5.1.2</ecNumber>
    </alternativeName>
    <alternativeName>
        <fullName evidence="12">IGP synthase subunit HisH</fullName>
    </alternativeName>
    <alternativeName>
        <fullName evidence="12">ImGP synthase subunit HisH</fullName>
        <shortName evidence="12">IGPS subunit HisH</shortName>
    </alternativeName>
</protein>
<keyword evidence="5 12" id="KW-0028">Amino-acid biosynthesis</keyword>
<dbReference type="HAMAP" id="MF_00278">
    <property type="entry name" value="HisH"/>
    <property type="match status" value="1"/>
</dbReference>
<gene>
    <name evidence="12" type="primary">hisH</name>
    <name evidence="15" type="ORF">A2290_07355</name>
</gene>
<comment type="subcellular location">
    <subcellularLocation>
        <location evidence="1 12">Cytoplasm</location>
    </subcellularLocation>
</comment>
<dbReference type="GO" id="GO:0004359">
    <property type="term" value="F:glutaminase activity"/>
    <property type="evidence" value="ECO:0007669"/>
    <property type="project" value="UniProtKB-EC"/>
</dbReference>
<dbReference type="Gene3D" id="3.40.50.880">
    <property type="match status" value="1"/>
</dbReference>
<accession>A0A1F4S3A6</accession>
<evidence type="ECO:0000256" key="9">
    <source>
        <dbReference type="ARBA" id="ARBA00023239"/>
    </source>
</evidence>
<evidence type="ECO:0000313" key="16">
    <source>
        <dbReference type="Proteomes" id="UP000177905"/>
    </source>
</evidence>
<evidence type="ECO:0000259" key="14">
    <source>
        <dbReference type="Pfam" id="PF00117"/>
    </source>
</evidence>
<dbReference type="EC" id="4.3.2.10" evidence="12"/>
<evidence type="ECO:0000256" key="13">
    <source>
        <dbReference type="PIRSR" id="PIRSR000495-1"/>
    </source>
</evidence>
<dbReference type="GO" id="GO:0000105">
    <property type="term" value="P:L-histidine biosynthetic process"/>
    <property type="evidence" value="ECO:0007669"/>
    <property type="project" value="UniProtKB-UniRule"/>
</dbReference>
<dbReference type="PANTHER" id="PTHR42701">
    <property type="entry name" value="IMIDAZOLE GLYCEROL PHOSPHATE SYNTHASE SUBUNIT HISH"/>
    <property type="match status" value="1"/>
</dbReference>
<evidence type="ECO:0000256" key="5">
    <source>
        <dbReference type="ARBA" id="ARBA00022605"/>
    </source>
</evidence>
<dbReference type="CDD" id="cd01748">
    <property type="entry name" value="GATase1_IGP_Synthase"/>
    <property type="match status" value="1"/>
</dbReference>
<dbReference type="Pfam" id="PF00117">
    <property type="entry name" value="GATase"/>
    <property type="match status" value="1"/>
</dbReference>
<dbReference type="EC" id="3.5.1.2" evidence="12"/>
<sequence>MFIAIIDYGAGNLRSVQKALENLGVKATLTKDKAEILSASGIILPGVGAFDSAMKELRAKGLELTIEEAIARNKPFLGICIGFQLLFEKSEEGRDKGLAIIKGEVKKFNFTRTDLKLSIPHMGWNQMKIKNESKLFNGIENGSMVYFAHSYYCNPKEESIVSTTTDYGIEFVSSISKGKMFGIQFHPEKSGVVGLKILKNFGEICLK</sequence>
<organism evidence="15 16">
    <name type="scientific">candidate division WOR-1 bacterium RIFOXYB2_FULL_36_35</name>
    <dbReference type="NCBI Taxonomy" id="1802578"/>
    <lineage>
        <taxon>Bacteria</taxon>
        <taxon>Bacillati</taxon>
        <taxon>Saganbacteria</taxon>
    </lineage>
</organism>
<comment type="catalytic activity">
    <reaction evidence="11 12">
        <text>L-glutamine + H2O = L-glutamate + NH4(+)</text>
        <dbReference type="Rhea" id="RHEA:15889"/>
        <dbReference type="ChEBI" id="CHEBI:15377"/>
        <dbReference type="ChEBI" id="CHEBI:28938"/>
        <dbReference type="ChEBI" id="CHEBI:29985"/>
        <dbReference type="ChEBI" id="CHEBI:58359"/>
        <dbReference type="EC" id="3.5.1.2"/>
    </reaction>
</comment>
<keyword evidence="8 12" id="KW-0368">Histidine biosynthesis</keyword>
<evidence type="ECO:0000256" key="3">
    <source>
        <dbReference type="ARBA" id="ARBA00011152"/>
    </source>
</evidence>
<keyword evidence="9 12" id="KW-0456">Lyase</keyword>
<feature type="active site" evidence="12 13">
    <location>
        <position position="188"/>
    </location>
</feature>
<evidence type="ECO:0000256" key="12">
    <source>
        <dbReference type="HAMAP-Rule" id="MF_00278"/>
    </source>
</evidence>
<dbReference type="UniPathway" id="UPA00031">
    <property type="reaction ID" value="UER00010"/>
</dbReference>
<dbReference type="PIRSF" id="PIRSF000495">
    <property type="entry name" value="Amidotransf_hisH"/>
    <property type="match status" value="1"/>
</dbReference>
<evidence type="ECO:0000256" key="10">
    <source>
        <dbReference type="ARBA" id="ARBA00047838"/>
    </source>
</evidence>
<evidence type="ECO:0000256" key="1">
    <source>
        <dbReference type="ARBA" id="ARBA00004496"/>
    </source>
</evidence>
<comment type="subunit">
    <text evidence="3 12">Heterodimer of HisH and HisF.</text>
</comment>
<comment type="catalytic activity">
    <reaction evidence="10 12">
        <text>5-[(5-phospho-1-deoxy-D-ribulos-1-ylimino)methylamino]-1-(5-phospho-beta-D-ribosyl)imidazole-4-carboxamide + L-glutamine = D-erythro-1-(imidazol-4-yl)glycerol 3-phosphate + 5-amino-1-(5-phospho-beta-D-ribosyl)imidazole-4-carboxamide + L-glutamate + H(+)</text>
        <dbReference type="Rhea" id="RHEA:24793"/>
        <dbReference type="ChEBI" id="CHEBI:15378"/>
        <dbReference type="ChEBI" id="CHEBI:29985"/>
        <dbReference type="ChEBI" id="CHEBI:58278"/>
        <dbReference type="ChEBI" id="CHEBI:58359"/>
        <dbReference type="ChEBI" id="CHEBI:58475"/>
        <dbReference type="ChEBI" id="CHEBI:58525"/>
        <dbReference type="EC" id="4.3.2.10"/>
    </reaction>
</comment>
<evidence type="ECO:0000256" key="6">
    <source>
        <dbReference type="ARBA" id="ARBA00022801"/>
    </source>
</evidence>
<dbReference type="EMBL" id="MEUA01000028">
    <property type="protein sequence ID" value="OGC14898.1"/>
    <property type="molecule type" value="Genomic_DNA"/>
</dbReference>
<evidence type="ECO:0000256" key="8">
    <source>
        <dbReference type="ARBA" id="ARBA00023102"/>
    </source>
</evidence>
<dbReference type="PROSITE" id="PS51273">
    <property type="entry name" value="GATASE_TYPE_1"/>
    <property type="match status" value="1"/>
</dbReference>
<dbReference type="GO" id="GO:0000107">
    <property type="term" value="F:imidazoleglycerol-phosphate synthase activity"/>
    <property type="evidence" value="ECO:0007669"/>
    <property type="project" value="UniProtKB-UniRule"/>
</dbReference>
<feature type="active site" evidence="12 13">
    <location>
        <position position="186"/>
    </location>
</feature>
<proteinExistence type="inferred from homology"/>
<dbReference type="InterPro" id="IPR010139">
    <property type="entry name" value="Imidazole-glycPsynth_HisH"/>
</dbReference>
<keyword evidence="6 12" id="KW-0378">Hydrolase</keyword>
<reference evidence="15 16" key="1">
    <citation type="journal article" date="2016" name="Nat. Commun.">
        <title>Thousands of microbial genomes shed light on interconnected biogeochemical processes in an aquifer system.</title>
        <authorList>
            <person name="Anantharaman K."/>
            <person name="Brown C.T."/>
            <person name="Hug L.A."/>
            <person name="Sharon I."/>
            <person name="Castelle C.J."/>
            <person name="Probst A.J."/>
            <person name="Thomas B.C."/>
            <person name="Singh A."/>
            <person name="Wilkins M.J."/>
            <person name="Karaoz U."/>
            <person name="Brodie E.L."/>
            <person name="Williams K.H."/>
            <person name="Hubbard S.S."/>
            <person name="Banfield J.F."/>
        </authorList>
    </citation>
    <scope>NUCLEOTIDE SEQUENCE [LARGE SCALE GENOMIC DNA]</scope>
</reference>
<dbReference type="AlphaFoldDB" id="A0A1F4S3A6"/>
<feature type="domain" description="Glutamine amidotransferase" evidence="14">
    <location>
        <begin position="5"/>
        <end position="201"/>
    </location>
</feature>
<comment type="pathway">
    <text evidence="2 12">Amino-acid biosynthesis; L-histidine biosynthesis; L-histidine from 5-phospho-alpha-D-ribose 1-diphosphate: step 5/9.</text>
</comment>
<dbReference type="Proteomes" id="UP000177905">
    <property type="component" value="Unassembled WGS sequence"/>
</dbReference>
<evidence type="ECO:0000313" key="15">
    <source>
        <dbReference type="EMBL" id="OGC14898.1"/>
    </source>
</evidence>
<dbReference type="NCBIfam" id="TIGR01855">
    <property type="entry name" value="IMP_synth_hisH"/>
    <property type="match status" value="1"/>
</dbReference>
<keyword evidence="7 12" id="KW-0315">Glutamine amidotransferase</keyword>
<dbReference type="GO" id="GO:0016829">
    <property type="term" value="F:lyase activity"/>
    <property type="evidence" value="ECO:0007669"/>
    <property type="project" value="UniProtKB-KW"/>
</dbReference>
<evidence type="ECO:0000256" key="2">
    <source>
        <dbReference type="ARBA" id="ARBA00005091"/>
    </source>
</evidence>
<keyword evidence="4 12" id="KW-0963">Cytoplasm</keyword>
<dbReference type="InterPro" id="IPR017926">
    <property type="entry name" value="GATASE"/>
</dbReference>
<dbReference type="InterPro" id="IPR029062">
    <property type="entry name" value="Class_I_gatase-like"/>
</dbReference>
<evidence type="ECO:0000256" key="4">
    <source>
        <dbReference type="ARBA" id="ARBA00022490"/>
    </source>
</evidence>
<name>A0A1F4S3A6_UNCSA</name>
<dbReference type="SUPFAM" id="SSF52317">
    <property type="entry name" value="Class I glutamine amidotransferase-like"/>
    <property type="match status" value="1"/>
</dbReference>
<evidence type="ECO:0000256" key="11">
    <source>
        <dbReference type="ARBA" id="ARBA00049534"/>
    </source>
</evidence>
<dbReference type="GO" id="GO:0005737">
    <property type="term" value="C:cytoplasm"/>
    <property type="evidence" value="ECO:0007669"/>
    <property type="project" value="UniProtKB-SubCell"/>
</dbReference>